<keyword evidence="1" id="KW-0732">Signal</keyword>
<evidence type="ECO:0000313" key="3">
    <source>
        <dbReference type="Proteomes" id="UP000004679"/>
    </source>
</evidence>
<dbReference type="Proteomes" id="UP000004679">
    <property type="component" value="Unassembled WGS sequence"/>
</dbReference>
<organism evidence="2 3">
    <name type="scientific">Methylophaga thiooxydans DMS010</name>
    <dbReference type="NCBI Taxonomy" id="637616"/>
    <lineage>
        <taxon>Bacteria</taxon>
        <taxon>Pseudomonadati</taxon>
        <taxon>Pseudomonadota</taxon>
        <taxon>Gammaproteobacteria</taxon>
        <taxon>Thiotrichales</taxon>
        <taxon>Piscirickettsiaceae</taxon>
        <taxon>Methylophaga</taxon>
    </lineage>
</organism>
<feature type="signal peptide" evidence="1">
    <location>
        <begin position="1"/>
        <end position="21"/>
    </location>
</feature>
<accession>C0N2Q3</accession>
<dbReference type="EMBL" id="GG657886">
    <property type="protein sequence ID" value="EEF80940.1"/>
    <property type="molecule type" value="Genomic_DNA"/>
</dbReference>
<dbReference type="AlphaFoldDB" id="C0N2Q3"/>
<evidence type="ECO:0000313" key="2">
    <source>
        <dbReference type="EMBL" id="EEF80940.1"/>
    </source>
</evidence>
<name>C0N2Q3_9GAMM</name>
<proteinExistence type="predicted"/>
<dbReference type="OrthoDB" id="7063087at2"/>
<keyword evidence="3" id="KW-1185">Reference proteome</keyword>
<dbReference type="HOGENOM" id="CLU_1852873_0_0_6"/>
<protein>
    <submittedName>
        <fullName evidence="2">Uncharacterized protein</fullName>
    </submittedName>
</protein>
<gene>
    <name evidence="2" type="ORF">MDMS009_426</name>
</gene>
<evidence type="ECO:0000256" key="1">
    <source>
        <dbReference type="SAM" id="SignalP"/>
    </source>
</evidence>
<reference evidence="2 3" key="1">
    <citation type="journal article" date="2011" name="J. Bacteriol.">
        <title>Draft genome sequence of the chemolithoheterotrophic, halophilic methylotroph Methylophaga thiooxydans DMS010.</title>
        <authorList>
            <person name="Boden R."/>
            <person name="Ferriera S."/>
            <person name="Johnson J."/>
            <person name="Kelly D.P."/>
            <person name="Murrell J.C."/>
            <person name="Schafer H."/>
        </authorList>
    </citation>
    <scope>NUCLEOTIDE SEQUENCE [LARGE SCALE GENOMIC DNA]</scope>
    <source>
        <strain evidence="2 3">DMS010</strain>
    </source>
</reference>
<feature type="chain" id="PRO_5005666754" evidence="1">
    <location>
        <begin position="22"/>
        <end position="136"/>
    </location>
</feature>
<sequence length="136" mass="15506">MMKKQLLITLTAVMSIKSAFALTLPPVPTEPIYFEPPIVQAEPQTRSLSCYQIDNAINQLHPYRYTYKPDYFNDGTNKLATALVVFDSIPIVEGWLGLGYLGYSALVSEKEDRRQLHIEQEIAALQRVKAEKHCYE</sequence>